<feature type="chain" id="PRO_5003660044" evidence="1">
    <location>
        <begin position="24"/>
        <end position="145"/>
    </location>
</feature>
<dbReference type="EMBL" id="CAIT01000009">
    <property type="protein sequence ID" value="CCH55620.1"/>
    <property type="molecule type" value="Genomic_DNA"/>
</dbReference>
<reference evidence="2 3" key="1">
    <citation type="journal article" date="2012" name="J. Bacteriol.">
        <title>Genome Sequence of the Filamentous Bacterium Fibrisoma limi BUZ 3T.</title>
        <authorList>
            <person name="Filippini M."/>
            <person name="Qi W."/>
            <person name="Jaenicke S."/>
            <person name="Goesmann A."/>
            <person name="Smits T.H."/>
            <person name="Bagheri H.C."/>
        </authorList>
    </citation>
    <scope>NUCLEOTIDE SEQUENCE [LARGE SCALE GENOMIC DNA]</scope>
    <source>
        <strain evidence="3">BUZ 3T</strain>
    </source>
</reference>
<accession>I2GNZ2</accession>
<keyword evidence="1" id="KW-0732">Signal</keyword>
<name>I2GNZ2_9BACT</name>
<feature type="signal peptide" evidence="1">
    <location>
        <begin position="1"/>
        <end position="23"/>
    </location>
</feature>
<dbReference type="Proteomes" id="UP000009309">
    <property type="component" value="Unassembled WGS sequence"/>
</dbReference>
<evidence type="ECO:0000313" key="3">
    <source>
        <dbReference type="Proteomes" id="UP000009309"/>
    </source>
</evidence>
<protein>
    <submittedName>
        <fullName evidence="2">Uncharacterized protein</fullName>
    </submittedName>
</protein>
<evidence type="ECO:0000313" key="2">
    <source>
        <dbReference type="EMBL" id="CCH55620.1"/>
    </source>
</evidence>
<dbReference type="RefSeq" id="WP_009284188.1">
    <property type="nucleotide sequence ID" value="NZ_CAIT01000009.1"/>
</dbReference>
<keyword evidence="3" id="KW-1185">Reference proteome</keyword>
<dbReference type="AlphaFoldDB" id="I2GNZ2"/>
<organism evidence="2 3">
    <name type="scientific">Fibrisoma limi BUZ 3</name>
    <dbReference type="NCBI Taxonomy" id="1185876"/>
    <lineage>
        <taxon>Bacteria</taxon>
        <taxon>Pseudomonadati</taxon>
        <taxon>Bacteroidota</taxon>
        <taxon>Cytophagia</taxon>
        <taxon>Cytophagales</taxon>
        <taxon>Spirosomataceae</taxon>
        <taxon>Fibrisoma</taxon>
    </lineage>
</organism>
<proteinExistence type="predicted"/>
<comment type="caution">
    <text evidence="2">The sequence shown here is derived from an EMBL/GenBank/DDBJ whole genome shotgun (WGS) entry which is preliminary data.</text>
</comment>
<sequence length="145" mass="16235">MKSRVIFVSLVLGLGLAAEQATAATTFTDDSPAANKPATALLVNGTEKQFASYVEQRVSRFARKSDWQNYIKVVSLYNQNPVAVLSLNKATRDSFNNAANQVNEQLAKRSDSEASRWLTQANYTTRMINFLWDTDRRASEPLELE</sequence>
<evidence type="ECO:0000256" key="1">
    <source>
        <dbReference type="SAM" id="SignalP"/>
    </source>
</evidence>
<gene>
    <name evidence="2" type="ORF">BN8_04890</name>
</gene>
<dbReference type="OrthoDB" id="950681at2"/>
<dbReference type="eggNOG" id="ENOG5032UPA">
    <property type="taxonomic scope" value="Bacteria"/>
</dbReference>
<dbReference type="STRING" id="1185876.BN8_04890"/>